<evidence type="ECO:0000256" key="1">
    <source>
        <dbReference type="SAM" id="Phobius"/>
    </source>
</evidence>
<dbReference type="RefSeq" id="WP_186736582.1">
    <property type="nucleotide sequence ID" value="NZ_VFIA01000006.1"/>
</dbReference>
<proteinExistence type="predicted"/>
<sequence length="48" mass="5825">MWRHWMDELLNTISGNSRYIHYPARIQWLALLVILSLISIPILLYWLT</sequence>
<keyword evidence="3" id="KW-1185">Reference proteome</keyword>
<dbReference type="EMBL" id="VFIA01000006">
    <property type="protein sequence ID" value="MBC3790757.1"/>
    <property type="molecule type" value="Genomic_DNA"/>
</dbReference>
<evidence type="ECO:0000313" key="3">
    <source>
        <dbReference type="Proteomes" id="UP000700732"/>
    </source>
</evidence>
<keyword evidence="1" id="KW-0812">Transmembrane</keyword>
<evidence type="ECO:0000313" key="2">
    <source>
        <dbReference type="EMBL" id="MBC3790757.1"/>
    </source>
</evidence>
<comment type="caution">
    <text evidence="2">The sequence shown here is derived from an EMBL/GenBank/DDBJ whole genome shotgun (WGS) entry which is preliminary data.</text>
</comment>
<organism evidence="2 3">
    <name type="scientific">Spirosoma utsteinense</name>
    <dbReference type="NCBI Taxonomy" id="2585773"/>
    <lineage>
        <taxon>Bacteria</taxon>
        <taxon>Pseudomonadati</taxon>
        <taxon>Bacteroidota</taxon>
        <taxon>Cytophagia</taxon>
        <taxon>Cytophagales</taxon>
        <taxon>Cytophagaceae</taxon>
        <taxon>Spirosoma</taxon>
    </lineage>
</organism>
<protein>
    <submittedName>
        <fullName evidence="2">Uncharacterized protein</fullName>
    </submittedName>
</protein>
<name>A0ABR6W2T6_9BACT</name>
<gene>
    <name evidence="2" type="ORF">FH603_1248</name>
</gene>
<reference evidence="2 3" key="1">
    <citation type="submission" date="2019-06" db="EMBL/GenBank/DDBJ databases">
        <title>Spirosoma utsteinense sp. nov. isolated from Antarctic ice-free soils.</title>
        <authorList>
            <person name="Tahon G."/>
        </authorList>
    </citation>
    <scope>NUCLEOTIDE SEQUENCE [LARGE SCALE GENOMIC DNA]</scope>
    <source>
        <strain evidence="2 3">LMG 31447</strain>
    </source>
</reference>
<keyword evidence="1" id="KW-1133">Transmembrane helix</keyword>
<dbReference type="Proteomes" id="UP000700732">
    <property type="component" value="Unassembled WGS sequence"/>
</dbReference>
<accession>A0ABR6W2T6</accession>
<keyword evidence="1" id="KW-0472">Membrane</keyword>
<feature type="transmembrane region" description="Helical" evidence="1">
    <location>
        <begin position="28"/>
        <end position="47"/>
    </location>
</feature>